<proteinExistence type="predicted"/>
<dbReference type="EMBL" id="ML213508">
    <property type="protein sequence ID" value="TFK52715.1"/>
    <property type="molecule type" value="Genomic_DNA"/>
</dbReference>
<evidence type="ECO:0000313" key="1">
    <source>
        <dbReference type="EMBL" id="TFK52715.1"/>
    </source>
</evidence>
<reference evidence="1 2" key="1">
    <citation type="journal article" date="2019" name="Nat. Ecol. Evol.">
        <title>Megaphylogeny resolves global patterns of mushroom evolution.</title>
        <authorList>
            <person name="Varga T."/>
            <person name="Krizsan K."/>
            <person name="Foldi C."/>
            <person name="Dima B."/>
            <person name="Sanchez-Garcia M."/>
            <person name="Sanchez-Ramirez S."/>
            <person name="Szollosi G.J."/>
            <person name="Szarkandi J.G."/>
            <person name="Papp V."/>
            <person name="Albert L."/>
            <person name="Andreopoulos W."/>
            <person name="Angelini C."/>
            <person name="Antonin V."/>
            <person name="Barry K.W."/>
            <person name="Bougher N.L."/>
            <person name="Buchanan P."/>
            <person name="Buyck B."/>
            <person name="Bense V."/>
            <person name="Catcheside P."/>
            <person name="Chovatia M."/>
            <person name="Cooper J."/>
            <person name="Damon W."/>
            <person name="Desjardin D."/>
            <person name="Finy P."/>
            <person name="Geml J."/>
            <person name="Haridas S."/>
            <person name="Hughes K."/>
            <person name="Justo A."/>
            <person name="Karasinski D."/>
            <person name="Kautmanova I."/>
            <person name="Kiss B."/>
            <person name="Kocsube S."/>
            <person name="Kotiranta H."/>
            <person name="LaButti K.M."/>
            <person name="Lechner B.E."/>
            <person name="Liimatainen K."/>
            <person name="Lipzen A."/>
            <person name="Lukacs Z."/>
            <person name="Mihaltcheva S."/>
            <person name="Morgado L.N."/>
            <person name="Niskanen T."/>
            <person name="Noordeloos M.E."/>
            <person name="Ohm R.A."/>
            <person name="Ortiz-Santana B."/>
            <person name="Ovrebo C."/>
            <person name="Racz N."/>
            <person name="Riley R."/>
            <person name="Savchenko A."/>
            <person name="Shiryaev A."/>
            <person name="Soop K."/>
            <person name="Spirin V."/>
            <person name="Szebenyi C."/>
            <person name="Tomsovsky M."/>
            <person name="Tulloss R.E."/>
            <person name="Uehling J."/>
            <person name="Grigoriev I.V."/>
            <person name="Vagvolgyi C."/>
            <person name="Papp T."/>
            <person name="Martin F.M."/>
            <person name="Miettinen O."/>
            <person name="Hibbett D.S."/>
            <person name="Nagy L.G."/>
        </authorList>
    </citation>
    <scope>NUCLEOTIDE SEQUENCE [LARGE SCALE GENOMIC DNA]</scope>
    <source>
        <strain evidence="1 2">OMC1185</strain>
    </source>
</reference>
<dbReference type="Proteomes" id="UP000305948">
    <property type="component" value="Unassembled WGS sequence"/>
</dbReference>
<protein>
    <submittedName>
        <fullName evidence="1">Uncharacterized protein</fullName>
    </submittedName>
</protein>
<sequence>MSTSYNPFAQSWSTGGSPPSVFGALPYPQSPPPPVPNSVLFVFTEFYPSILNCSVKDNRSATLFRVATETNPRYTFVKDREGRSVAALEWHTHPSVEVRGVVPKQEVRAWLALSRDARCVVVTCKFG</sequence>
<name>A0A5C3N6P3_9AGAM</name>
<dbReference type="AlphaFoldDB" id="A0A5C3N6P3"/>
<accession>A0A5C3N6P3</accession>
<keyword evidence="2" id="KW-1185">Reference proteome</keyword>
<dbReference type="OrthoDB" id="3191568at2759"/>
<organism evidence="1 2">
    <name type="scientific">Heliocybe sulcata</name>
    <dbReference type="NCBI Taxonomy" id="5364"/>
    <lineage>
        <taxon>Eukaryota</taxon>
        <taxon>Fungi</taxon>
        <taxon>Dikarya</taxon>
        <taxon>Basidiomycota</taxon>
        <taxon>Agaricomycotina</taxon>
        <taxon>Agaricomycetes</taxon>
        <taxon>Gloeophyllales</taxon>
        <taxon>Gloeophyllaceae</taxon>
        <taxon>Heliocybe</taxon>
    </lineage>
</organism>
<evidence type="ECO:0000313" key="2">
    <source>
        <dbReference type="Proteomes" id="UP000305948"/>
    </source>
</evidence>
<gene>
    <name evidence="1" type="ORF">OE88DRAFT_1656242</name>
</gene>